<dbReference type="RefSeq" id="WP_059747635.1">
    <property type="nucleotide sequence ID" value="NZ_LRDC01000062.1"/>
</dbReference>
<dbReference type="AlphaFoldDB" id="A0A106BX38"/>
<gene>
    <name evidence="2" type="ORF">AWJ07_09230</name>
</gene>
<dbReference type="GO" id="GO:0050355">
    <property type="term" value="F:inorganic triphosphate phosphatase activity"/>
    <property type="evidence" value="ECO:0007669"/>
    <property type="project" value="InterPro"/>
</dbReference>
<sequence>MDAEIELKLFIQQQHHDLLIKILNEHPNSTPQGLKKLTNGYFDTDDLQLRRWDMGLRVRGFDNQLEQTIKTAGRVVGGIHSRPEYNISIDQKTPILSRFPKEIWPSGNDLDRVSTSLTCLFETNFERQTWRIHLNDSLIEVALDVGEIIADDKVDPICELEFELLAGETSALLILATEVAKSVPFRLGKASKAQRGYQLAGKSKPFTIEHIDYVSLPKNNNMQQALSTLLEIGLERWQLIENILTLPTSDVHQKSALWGEFRRCIRLLRLTLNQFGLLDPHTSPLFDHLEQALVFVSPLQSCCLLLQDDAKPLANINNKTFVCQQLENHIDSMSISTQLASIWQQPEYGQLQLALVDLLLTAESGKNESRHYPELGLFANQLQQASWKRIGKSMPITAEMNSIDYQHVADALDESILVGFAYGEMYPAKKREAFRAPWQDLALGISTLSAYKILRHLSAQHQLNIEAWLDNKETSLLFAMEHSRKSALKVPIYW</sequence>
<accession>A0A106BX38</accession>
<evidence type="ECO:0000313" key="2">
    <source>
        <dbReference type="EMBL" id="KVX00258.1"/>
    </source>
</evidence>
<protein>
    <recommendedName>
        <fullName evidence="1">CYTH domain-containing protein</fullName>
    </recommendedName>
</protein>
<dbReference type="PANTHER" id="PTHR39569:SF1">
    <property type="entry name" value="INORGANIC TRIPHOSPHATASE"/>
    <property type="match status" value="1"/>
</dbReference>
<dbReference type="PROSITE" id="PS51707">
    <property type="entry name" value="CYTH"/>
    <property type="match status" value="1"/>
</dbReference>
<dbReference type="EMBL" id="LRDC01000062">
    <property type="protein sequence ID" value="KVX00258.1"/>
    <property type="molecule type" value="Genomic_DNA"/>
</dbReference>
<organism evidence="2">
    <name type="scientific">Shewanella frigidimarina</name>
    <dbReference type="NCBI Taxonomy" id="56812"/>
    <lineage>
        <taxon>Bacteria</taxon>
        <taxon>Pseudomonadati</taxon>
        <taxon>Pseudomonadota</taxon>
        <taxon>Gammaproteobacteria</taxon>
        <taxon>Alteromonadales</taxon>
        <taxon>Shewanellaceae</taxon>
        <taxon>Shewanella</taxon>
    </lineage>
</organism>
<dbReference type="PANTHER" id="PTHR39569">
    <property type="entry name" value="INORGANIC TRIPHOSPHATASE"/>
    <property type="match status" value="1"/>
</dbReference>
<name>A0A106BX38_SHEFR</name>
<dbReference type="Gene3D" id="2.40.320.10">
    <property type="entry name" value="Hypothetical Protein Pfu-838710-001"/>
    <property type="match status" value="1"/>
</dbReference>
<feature type="domain" description="CYTH" evidence="1">
    <location>
        <begin position="2"/>
        <end position="203"/>
    </location>
</feature>
<dbReference type="GO" id="GO:0046872">
    <property type="term" value="F:metal ion binding"/>
    <property type="evidence" value="ECO:0007669"/>
    <property type="project" value="TreeGrafter"/>
</dbReference>
<dbReference type="SMART" id="SM01118">
    <property type="entry name" value="CYTH"/>
    <property type="match status" value="1"/>
</dbReference>
<dbReference type="InterPro" id="IPR023577">
    <property type="entry name" value="CYTH_domain"/>
</dbReference>
<dbReference type="InterPro" id="IPR033469">
    <property type="entry name" value="CYTH-like_dom_sf"/>
</dbReference>
<dbReference type="Pfam" id="PF01928">
    <property type="entry name" value="CYTH"/>
    <property type="match status" value="1"/>
</dbReference>
<comment type="caution">
    <text evidence="2">The sequence shown here is derived from an EMBL/GenBank/DDBJ whole genome shotgun (WGS) entry which is preliminary data.</text>
</comment>
<proteinExistence type="predicted"/>
<evidence type="ECO:0000259" key="1">
    <source>
        <dbReference type="PROSITE" id="PS51707"/>
    </source>
</evidence>
<dbReference type="CDD" id="cd07756">
    <property type="entry name" value="CYTH-like_Pase_CHAD"/>
    <property type="match status" value="1"/>
</dbReference>
<dbReference type="SUPFAM" id="SSF55154">
    <property type="entry name" value="CYTH-like phosphatases"/>
    <property type="match status" value="1"/>
</dbReference>
<evidence type="ECO:0000313" key="3">
    <source>
        <dbReference type="Proteomes" id="UP000055702"/>
    </source>
</evidence>
<dbReference type="Proteomes" id="UP000055702">
    <property type="component" value="Unassembled WGS sequence"/>
</dbReference>
<dbReference type="InterPro" id="IPR039013">
    <property type="entry name" value="YgiF"/>
</dbReference>
<reference evidence="2 3" key="1">
    <citation type="submission" date="2016-01" db="EMBL/GenBank/DDBJ databases">
        <title>Draft genome of the antarctic isolate Shewanella frigidimarina Ag06-30.</title>
        <authorList>
            <person name="Parmeciano Di Noto G."/>
            <person name="Vazquez S."/>
            <person name="Mac Cormack W."/>
            <person name="Iriarte A."/>
            <person name="Quiroga C."/>
        </authorList>
    </citation>
    <scope>NUCLEOTIDE SEQUENCE [LARGE SCALE GENOMIC DNA]</scope>
    <source>
        <strain evidence="2 3">Ag06-30</strain>
    </source>
</reference>